<evidence type="ECO:0000313" key="6">
    <source>
        <dbReference type="EMBL" id="QDT33421.1"/>
    </source>
</evidence>
<dbReference type="GO" id="GO:0006355">
    <property type="term" value="P:regulation of DNA-templated transcription"/>
    <property type="evidence" value="ECO:0007669"/>
    <property type="project" value="InterPro"/>
</dbReference>
<dbReference type="InterPro" id="IPR002078">
    <property type="entry name" value="Sigma_54_int"/>
</dbReference>
<keyword evidence="3" id="KW-0597">Phosphoprotein</keyword>
<keyword evidence="2" id="KW-0067">ATP-binding</keyword>
<gene>
    <name evidence="6" type="primary">zraR_7</name>
    <name evidence="6" type="ORF">Mal48_26740</name>
</gene>
<dbReference type="SUPFAM" id="SSF46689">
    <property type="entry name" value="Homeodomain-like"/>
    <property type="match status" value="1"/>
</dbReference>
<dbReference type="InterPro" id="IPR011006">
    <property type="entry name" value="CheY-like_superfamily"/>
</dbReference>
<feature type="domain" description="Response regulatory" evidence="5">
    <location>
        <begin position="13"/>
        <end position="127"/>
    </location>
</feature>
<dbReference type="PROSITE" id="PS50110">
    <property type="entry name" value="RESPONSE_REGULATORY"/>
    <property type="match status" value="1"/>
</dbReference>
<sequence length="453" mass="50900">MTEPEKPSTSYRKILIVEDEEIIRNTLGEFLTGEGFQVTQAGTVDEGLKAAKDQDFHVAICDIQLPDGDGIKLMKQMHRLNPSLFVLIITAYGTVESAVDAFTRGAFDYLTKPVIFDDLAHKLKRVFEYRDLYLENQKLRLELAQPNRFDQIVGSSEPLKQLQDTISKIAVTNSNVLLVGETGTGKELFARAIHSAGPMKEEKFLAVNCGSRPVEMLEAELFGSDSPGNTQPGILRTSGKGTVFLDEIARLPMGTQTKLLRAIEYEESMPVGGSEPYEVQCRIITSSSEDLLRLVGEETFQEDLFYRLDGVKIRIPPLRERLDDIPELVDHFIAKHSKSLRKRVVSATSETIRLLMAAQWKGNVRQLDNAIERAVIMCDGTSIEPSDLPPDLLGLGQPLPDTDDLRSALRHYERLHITRVLRQWPDKREAAKRLKLGLSSLYRKIEELNIELG</sequence>
<dbReference type="Pfam" id="PF00072">
    <property type="entry name" value="Response_reg"/>
    <property type="match status" value="1"/>
</dbReference>
<dbReference type="SUPFAM" id="SSF52172">
    <property type="entry name" value="CheY-like"/>
    <property type="match status" value="1"/>
</dbReference>
<accession>A0A517QP71</accession>
<dbReference type="InterPro" id="IPR001789">
    <property type="entry name" value="Sig_transdc_resp-reg_receiver"/>
</dbReference>
<feature type="domain" description="Sigma-54 factor interaction" evidence="4">
    <location>
        <begin position="152"/>
        <end position="376"/>
    </location>
</feature>
<dbReference type="CDD" id="cd00009">
    <property type="entry name" value="AAA"/>
    <property type="match status" value="1"/>
</dbReference>
<dbReference type="Gene3D" id="1.10.10.60">
    <property type="entry name" value="Homeodomain-like"/>
    <property type="match status" value="1"/>
</dbReference>
<dbReference type="InterPro" id="IPR027417">
    <property type="entry name" value="P-loop_NTPase"/>
</dbReference>
<dbReference type="Gene3D" id="3.40.50.2300">
    <property type="match status" value="1"/>
</dbReference>
<dbReference type="SMART" id="SM00448">
    <property type="entry name" value="REC"/>
    <property type="match status" value="1"/>
</dbReference>
<dbReference type="RefSeq" id="WP_145199692.1">
    <property type="nucleotide sequence ID" value="NZ_CP036267.1"/>
</dbReference>
<dbReference type="GO" id="GO:0000160">
    <property type="term" value="P:phosphorelay signal transduction system"/>
    <property type="evidence" value="ECO:0007669"/>
    <property type="project" value="InterPro"/>
</dbReference>
<dbReference type="Pfam" id="PF00158">
    <property type="entry name" value="Sigma54_activat"/>
    <property type="match status" value="1"/>
</dbReference>
<dbReference type="AlphaFoldDB" id="A0A517QP71"/>
<dbReference type="InterPro" id="IPR009057">
    <property type="entry name" value="Homeodomain-like_sf"/>
</dbReference>
<evidence type="ECO:0000259" key="4">
    <source>
        <dbReference type="PROSITE" id="PS50045"/>
    </source>
</evidence>
<name>A0A517QP71_9PLAN</name>
<evidence type="ECO:0000256" key="2">
    <source>
        <dbReference type="ARBA" id="ARBA00022840"/>
    </source>
</evidence>
<dbReference type="Gene3D" id="1.10.8.60">
    <property type="match status" value="1"/>
</dbReference>
<dbReference type="Pfam" id="PF25601">
    <property type="entry name" value="AAA_lid_14"/>
    <property type="match status" value="1"/>
</dbReference>
<evidence type="ECO:0000256" key="3">
    <source>
        <dbReference type="PROSITE-ProRule" id="PRU00169"/>
    </source>
</evidence>
<dbReference type="EMBL" id="CP036267">
    <property type="protein sequence ID" value="QDT33421.1"/>
    <property type="molecule type" value="Genomic_DNA"/>
</dbReference>
<evidence type="ECO:0000256" key="1">
    <source>
        <dbReference type="ARBA" id="ARBA00022741"/>
    </source>
</evidence>
<proteinExistence type="predicted"/>
<dbReference type="Gene3D" id="3.40.50.300">
    <property type="entry name" value="P-loop containing nucleotide triphosphate hydrolases"/>
    <property type="match status" value="1"/>
</dbReference>
<feature type="modified residue" description="4-aspartylphosphate" evidence="3">
    <location>
        <position position="62"/>
    </location>
</feature>
<dbReference type="PROSITE" id="PS50045">
    <property type="entry name" value="SIGMA54_INTERACT_4"/>
    <property type="match status" value="1"/>
</dbReference>
<organism evidence="6 7">
    <name type="scientific">Thalassoglobus polymorphus</name>
    <dbReference type="NCBI Taxonomy" id="2527994"/>
    <lineage>
        <taxon>Bacteria</taxon>
        <taxon>Pseudomonadati</taxon>
        <taxon>Planctomycetota</taxon>
        <taxon>Planctomycetia</taxon>
        <taxon>Planctomycetales</taxon>
        <taxon>Planctomycetaceae</taxon>
        <taxon>Thalassoglobus</taxon>
    </lineage>
</organism>
<dbReference type="SMART" id="SM00382">
    <property type="entry name" value="AAA"/>
    <property type="match status" value="1"/>
</dbReference>
<dbReference type="InterPro" id="IPR058031">
    <property type="entry name" value="AAA_lid_NorR"/>
</dbReference>
<keyword evidence="1" id="KW-0547">Nucleotide-binding</keyword>
<reference evidence="6 7" key="1">
    <citation type="submission" date="2019-02" db="EMBL/GenBank/DDBJ databases">
        <title>Deep-cultivation of Planctomycetes and their phenomic and genomic characterization uncovers novel biology.</title>
        <authorList>
            <person name="Wiegand S."/>
            <person name="Jogler M."/>
            <person name="Boedeker C."/>
            <person name="Pinto D."/>
            <person name="Vollmers J."/>
            <person name="Rivas-Marin E."/>
            <person name="Kohn T."/>
            <person name="Peeters S.H."/>
            <person name="Heuer A."/>
            <person name="Rast P."/>
            <person name="Oberbeckmann S."/>
            <person name="Bunk B."/>
            <person name="Jeske O."/>
            <person name="Meyerdierks A."/>
            <person name="Storesund J.E."/>
            <person name="Kallscheuer N."/>
            <person name="Luecker S."/>
            <person name="Lage O.M."/>
            <person name="Pohl T."/>
            <person name="Merkel B.J."/>
            <person name="Hornburger P."/>
            <person name="Mueller R.-W."/>
            <person name="Bruemmer F."/>
            <person name="Labrenz M."/>
            <person name="Spormann A.M."/>
            <person name="Op den Camp H."/>
            <person name="Overmann J."/>
            <person name="Amann R."/>
            <person name="Jetten M.S.M."/>
            <person name="Mascher T."/>
            <person name="Medema M.H."/>
            <person name="Devos D.P."/>
            <person name="Kaster A.-K."/>
            <person name="Ovreas L."/>
            <person name="Rohde M."/>
            <person name="Galperin M.Y."/>
            <person name="Jogler C."/>
        </authorList>
    </citation>
    <scope>NUCLEOTIDE SEQUENCE [LARGE SCALE GENOMIC DNA]</scope>
    <source>
        <strain evidence="6 7">Mal48</strain>
    </source>
</reference>
<dbReference type="InterPro" id="IPR003593">
    <property type="entry name" value="AAA+_ATPase"/>
</dbReference>
<dbReference type="Proteomes" id="UP000315724">
    <property type="component" value="Chromosome"/>
</dbReference>
<dbReference type="PROSITE" id="PS00675">
    <property type="entry name" value="SIGMA54_INTERACT_1"/>
    <property type="match status" value="1"/>
</dbReference>
<keyword evidence="7" id="KW-1185">Reference proteome</keyword>
<dbReference type="InterPro" id="IPR025662">
    <property type="entry name" value="Sigma_54_int_dom_ATP-bd_1"/>
</dbReference>
<evidence type="ECO:0000313" key="7">
    <source>
        <dbReference type="Proteomes" id="UP000315724"/>
    </source>
</evidence>
<dbReference type="OrthoDB" id="9807827at2"/>
<dbReference type="KEGG" id="tpol:Mal48_26740"/>
<dbReference type="PANTHER" id="PTHR32071">
    <property type="entry name" value="TRANSCRIPTIONAL REGULATORY PROTEIN"/>
    <property type="match status" value="1"/>
</dbReference>
<evidence type="ECO:0000259" key="5">
    <source>
        <dbReference type="PROSITE" id="PS50110"/>
    </source>
</evidence>
<dbReference type="GO" id="GO:0005524">
    <property type="term" value="F:ATP binding"/>
    <property type="evidence" value="ECO:0007669"/>
    <property type="project" value="UniProtKB-KW"/>
</dbReference>
<protein>
    <submittedName>
        <fullName evidence="6">Transcriptional regulatory protein ZraR</fullName>
    </submittedName>
</protein>
<dbReference type="SUPFAM" id="SSF52540">
    <property type="entry name" value="P-loop containing nucleoside triphosphate hydrolases"/>
    <property type="match status" value="1"/>
</dbReference>